<dbReference type="InterPro" id="IPR042089">
    <property type="entry name" value="Peptidase_M13_dom_2"/>
</dbReference>
<dbReference type="EnsemblMetazoa" id="BGLB038391-RA">
    <property type="protein sequence ID" value="BGLB038391-PA"/>
    <property type="gene ID" value="BGLB038391"/>
</dbReference>
<dbReference type="PROSITE" id="PS51885">
    <property type="entry name" value="NEPRILYSIN"/>
    <property type="match status" value="1"/>
</dbReference>
<dbReference type="Gene3D" id="3.40.390.10">
    <property type="entry name" value="Collagenase (Catalytic Domain)"/>
    <property type="match status" value="1"/>
</dbReference>
<dbReference type="Gene3D" id="1.10.1380.10">
    <property type="entry name" value="Neutral endopeptidase , domain2"/>
    <property type="match status" value="1"/>
</dbReference>
<dbReference type="GO" id="GO:0016485">
    <property type="term" value="P:protein processing"/>
    <property type="evidence" value="ECO:0007669"/>
    <property type="project" value="TreeGrafter"/>
</dbReference>
<dbReference type="GO" id="GO:0005886">
    <property type="term" value="C:plasma membrane"/>
    <property type="evidence" value="ECO:0007669"/>
    <property type="project" value="TreeGrafter"/>
</dbReference>
<dbReference type="VEuPathDB" id="VectorBase:BGLAX_028017"/>
<dbReference type="InterPro" id="IPR024079">
    <property type="entry name" value="MetalloPept_cat_dom_sf"/>
</dbReference>
<dbReference type="Proteomes" id="UP000076420">
    <property type="component" value="Unassembled WGS sequence"/>
</dbReference>
<dbReference type="PANTHER" id="PTHR11733:SF192">
    <property type="entry name" value="NEPRILYSIN-21"/>
    <property type="match status" value="1"/>
</dbReference>
<reference evidence="2" key="1">
    <citation type="submission" date="2020-05" db="UniProtKB">
        <authorList>
            <consortium name="EnsemblMetazoa"/>
        </authorList>
    </citation>
    <scope>IDENTIFICATION</scope>
    <source>
        <strain evidence="2">BB02</strain>
    </source>
</reference>
<accession>A0A2C9M497</accession>
<organism evidence="2 3">
    <name type="scientific">Biomphalaria glabrata</name>
    <name type="common">Bloodfluke planorb</name>
    <name type="synonym">Freshwater snail</name>
    <dbReference type="NCBI Taxonomy" id="6526"/>
    <lineage>
        <taxon>Eukaryota</taxon>
        <taxon>Metazoa</taxon>
        <taxon>Spiralia</taxon>
        <taxon>Lophotrochozoa</taxon>
        <taxon>Mollusca</taxon>
        <taxon>Gastropoda</taxon>
        <taxon>Heterobranchia</taxon>
        <taxon>Euthyneura</taxon>
        <taxon>Panpulmonata</taxon>
        <taxon>Hygrophila</taxon>
        <taxon>Lymnaeoidea</taxon>
        <taxon>Planorbidae</taxon>
        <taxon>Biomphalaria</taxon>
    </lineage>
</organism>
<dbReference type="OrthoDB" id="6475849at2759"/>
<evidence type="ECO:0000313" key="3">
    <source>
        <dbReference type="Proteomes" id="UP000076420"/>
    </source>
</evidence>
<dbReference type="SUPFAM" id="SSF55486">
    <property type="entry name" value="Metalloproteases ('zincins'), catalytic domain"/>
    <property type="match status" value="1"/>
</dbReference>
<dbReference type="AlphaFoldDB" id="A0A2C9M497"/>
<sequence>MNETVPLALLLGGEEQTAREKLEVVYEFQKNLYKIDVDKYFSTVAGQKFVTKDDEMYVNEVDYFKRLRYIIQGTDKEVLANYIVYNFVKLARSYFPSYMPIEENTRSEKCLQLFIMNDMMYPSTSLFVEKHLSPELHTMAALIINGLEHQFVKTFEDSDWIDSKVIQRLKSMKISIGGEDWITDPVTIDKRYETLEAVAGDYLQNRANIVRFRNNRRARRYRSPPEIM</sequence>
<proteinExistence type="predicted"/>
<feature type="domain" description="Peptidase M13 N-terminal" evidence="1">
    <location>
        <begin position="25"/>
        <end position="177"/>
    </location>
</feature>
<gene>
    <name evidence="2" type="primary">106052200</name>
</gene>
<evidence type="ECO:0000313" key="2">
    <source>
        <dbReference type="EnsemblMetazoa" id="BGLB038391-PA"/>
    </source>
</evidence>
<dbReference type="InterPro" id="IPR000718">
    <property type="entry name" value="Peptidase_M13"/>
</dbReference>
<name>A0A2C9M497_BIOGL</name>
<evidence type="ECO:0000259" key="1">
    <source>
        <dbReference type="Pfam" id="PF05649"/>
    </source>
</evidence>
<dbReference type="Pfam" id="PF05649">
    <property type="entry name" value="Peptidase_M13_N"/>
    <property type="match status" value="1"/>
</dbReference>
<dbReference type="PANTHER" id="PTHR11733">
    <property type="entry name" value="ZINC METALLOPROTEASE FAMILY M13 NEPRILYSIN-RELATED"/>
    <property type="match status" value="1"/>
</dbReference>
<dbReference type="KEGG" id="bgt:106052200"/>
<dbReference type="InterPro" id="IPR008753">
    <property type="entry name" value="Peptidase_M13_N"/>
</dbReference>
<dbReference type="GO" id="GO:0004222">
    <property type="term" value="F:metalloendopeptidase activity"/>
    <property type="evidence" value="ECO:0007669"/>
    <property type="project" value="InterPro"/>
</dbReference>
<protein>
    <recommendedName>
        <fullName evidence="1">Peptidase M13 N-terminal domain-containing protein</fullName>
    </recommendedName>
</protein>
<dbReference type="VEuPathDB" id="VectorBase:BGLB038391"/>